<proteinExistence type="predicted"/>
<evidence type="ECO:0000259" key="1">
    <source>
        <dbReference type="Pfam" id="PF06985"/>
    </source>
</evidence>
<dbReference type="AlphaFoldDB" id="A0A8G0PHH6"/>
<sequence>MTHLHDALASSKYPGPSLPTPNHIRLVSLLPGSTSAITCELITVDIHSAPQYEALSYTWGNALDCQAINIQSTSLQQSTELLATSNCVSALHRLRYKDRPRMLWVDSLAIDQSNISEKNHQLTLMSKIYSQATKVIIYLGEPADNSDLAIEFITECDYPSSDTTSLSYPKAELLNDALYSFFRRPWFTRVWVIQEAFLSNAALAYCGDKTIPWSAIENFNSWNITAKWLRQLPFVIYASEKSLIRGNIQSSMFTALSRTRHCSATNQRDKVYALLPLFQSFIEQLNITPNYGDTVAKVYTDCAIALLPECGFKLLSAVQGRSNIDDLPSWVPDWSMARKRSHVGADDLFYFGWKVSGNQLPQLTTHVSTNNSITTVSLRSTGHLCGRISGIGSPYVVGRNPLPLLEWQRLAFGDSVVDQRIEGLPLSVPLERIFYAVLAANNMDHVVDHVYNFFACYQYNWWYEDYETSLANEVRRMVSLRSDKEVLWEDTLPFEDIPFHLAASALGHSMKVCVQAVLRACHSRRFFITDTGYMGIAPDNAQIMDHIYICTGSDVPFVFREVDGKPHGHGMKQFRLIGQSHIEQEAWDDIGALPNALGDLEII</sequence>
<dbReference type="Proteomes" id="UP000826661">
    <property type="component" value="Chromosome V"/>
</dbReference>
<dbReference type="PANTHER" id="PTHR24148">
    <property type="entry name" value="ANKYRIN REPEAT DOMAIN-CONTAINING PROTEIN 39 HOMOLOG-RELATED"/>
    <property type="match status" value="1"/>
</dbReference>
<evidence type="ECO:0000313" key="3">
    <source>
        <dbReference type="Proteomes" id="UP000826661"/>
    </source>
</evidence>
<name>A0A8G0PHH6_9HYPO</name>
<accession>A0A8G0PHH6</accession>
<gene>
    <name evidence="2" type="ORF">H0G86_009746</name>
</gene>
<organism evidence="2 3">
    <name type="scientific">Trichoderma simmonsii</name>
    <dbReference type="NCBI Taxonomy" id="1491479"/>
    <lineage>
        <taxon>Eukaryota</taxon>
        <taxon>Fungi</taxon>
        <taxon>Dikarya</taxon>
        <taxon>Ascomycota</taxon>
        <taxon>Pezizomycotina</taxon>
        <taxon>Sordariomycetes</taxon>
        <taxon>Hypocreomycetidae</taxon>
        <taxon>Hypocreales</taxon>
        <taxon>Hypocreaceae</taxon>
        <taxon>Trichoderma</taxon>
    </lineage>
</organism>
<dbReference type="Pfam" id="PF26639">
    <property type="entry name" value="Het-6_barrel"/>
    <property type="match status" value="1"/>
</dbReference>
<feature type="domain" description="Heterokaryon incompatibility" evidence="1">
    <location>
        <begin position="52"/>
        <end position="195"/>
    </location>
</feature>
<dbReference type="InterPro" id="IPR010730">
    <property type="entry name" value="HET"/>
</dbReference>
<dbReference type="Pfam" id="PF06985">
    <property type="entry name" value="HET"/>
    <property type="match status" value="1"/>
</dbReference>
<evidence type="ECO:0000313" key="2">
    <source>
        <dbReference type="EMBL" id="QYT02751.1"/>
    </source>
</evidence>
<dbReference type="InterPro" id="IPR052895">
    <property type="entry name" value="HetReg/Transcr_Mod"/>
</dbReference>
<dbReference type="EMBL" id="CP075868">
    <property type="protein sequence ID" value="QYT02751.1"/>
    <property type="molecule type" value="Genomic_DNA"/>
</dbReference>
<protein>
    <recommendedName>
        <fullName evidence="1">Heterokaryon incompatibility domain-containing protein</fullName>
    </recommendedName>
</protein>
<dbReference type="PANTHER" id="PTHR24148:SF82">
    <property type="entry name" value="HETEROKARYON INCOMPATIBILITY DOMAIN-CONTAINING PROTEIN"/>
    <property type="match status" value="1"/>
</dbReference>
<keyword evidence="3" id="KW-1185">Reference proteome</keyword>
<reference evidence="2 3" key="1">
    <citation type="journal article" date="2021" name="BMC Genomics">
        <title>Telomere-to-telomere genome assembly of asparaginase-producing Trichoderma simmonsii.</title>
        <authorList>
            <person name="Chung D."/>
            <person name="Kwon Y.M."/>
            <person name="Yang Y."/>
        </authorList>
    </citation>
    <scope>NUCLEOTIDE SEQUENCE [LARGE SCALE GENOMIC DNA]</scope>
    <source>
        <strain evidence="2 3">GH-Sj1</strain>
    </source>
</reference>